<dbReference type="AlphaFoldDB" id="A0A9N9DG32"/>
<accession>A0A9N9DG32</accession>
<proteinExistence type="predicted"/>
<reference evidence="1" key="1">
    <citation type="submission" date="2021-06" db="EMBL/GenBank/DDBJ databases">
        <authorList>
            <person name="Kallberg Y."/>
            <person name="Tangrot J."/>
            <person name="Rosling A."/>
        </authorList>
    </citation>
    <scope>NUCLEOTIDE SEQUENCE</scope>
    <source>
        <strain evidence="1">BR232B</strain>
    </source>
</reference>
<name>A0A9N9DG32_9GLOM</name>
<dbReference type="EMBL" id="CAJVPI010002041">
    <property type="protein sequence ID" value="CAG8634191.1"/>
    <property type="molecule type" value="Genomic_DNA"/>
</dbReference>
<gene>
    <name evidence="1" type="ORF">PBRASI_LOCUS9414</name>
</gene>
<evidence type="ECO:0000313" key="2">
    <source>
        <dbReference type="Proteomes" id="UP000789739"/>
    </source>
</evidence>
<protein>
    <submittedName>
        <fullName evidence="1">3871_t:CDS:1</fullName>
    </submittedName>
</protein>
<dbReference type="Proteomes" id="UP000789739">
    <property type="component" value="Unassembled WGS sequence"/>
</dbReference>
<keyword evidence="2" id="KW-1185">Reference proteome</keyword>
<organism evidence="1 2">
    <name type="scientific">Paraglomus brasilianum</name>
    <dbReference type="NCBI Taxonomy" id="144538"/>
    <lineage>
        <taxon>Eukaryota</taxon>
        <taxon>Fungi</taxon>
        <taxon>Fungi incertae sedis</taxon>
        <taxon>Mucoromycota</taxon>
        <taxon>Glomeromycotina</taxon>
        <taxon>Glomeromycetes</taxon>
        <taxon>Paraglomerales</taxon>
        <taxon>Paraglomeraceae</taxon>
        <taxon>Paraglomus</taxon>
    </lineage>
</organism>
<sequence>MSSGTEVSTSLNGPVKDVEWYRQLWWKTGNIHPKAKWEEATLPYKLKTDVSLDEYIFQTDKHNVKGLWEWENRTVRVIELSSRFHEICVGTINGELYSALRLVQNTFSGFLFLGATTTNSHRSGKEADGSIIPVGKPQVPHGGSDGGNKPWPSLVIEVAYAVTEAELKRKIETYWLAPNRAHDVIGIKLNYTLNVRPMEMTAWHYCRNNLTPIGTFAPIMYEFGMVDRQGNPINIVPGQCMINIPLRCLYDGMPPTFMIPSPPLPDPIPFDLFHVQWAVLNYPKGHDLKNHLTACSTIKP</sequence>
<dbReference type="OrthoDB" id="2364290at2759"/>
<comment type="caution">
    <text evidence="1">The sequence shown here is derived from an EMBL/GenBank/DDBJ whole genome shotgun (WGS) entry which is preliminary data.</text>
</comment>
<evidence type="ECO:0000313" key="1">
    <source>
        <dbReference type="EMBL" id="CAG8634191.1"/>
    </source>
</evidence>